<evidence type="ECO:0000256" key="1">
    <source>
        <dbReference type="ARBA" id="ARBA00003822"/>
    </source>
</evidence>
<dbReference type="InterPro" id="IPR002292">
    <property type="entry name" value="Orn/put_carbamltrans"/>
</dbReference>
<dbReference type="PRINTS" id="PR00100">
    <property type="entry name" value="AOTCASE"/>
</dbReference>
<evidence type="ECO:0000259" key="9">
    <source>
        <dbReference type="Pfam" id="PF02729"/>
    </source>
</evidence>
<dbReference type="FunFam" id="3.40.50.1370:FF:000008">
    <property type="entry name" value="Ornithine carbamoyltransferase"/>
    <property type="match status" value="1"/>
</dbReference>
<feature type="binding site" evidence="7">
    <location>
        <begin position="226"/>
        <end position="227"/>
    </location>
    <ligand>
        <name>L-ornithine</name>
        <dbReference type="ChEBI" id="CHEBI:46911"/>
    </ligand>
</feature>
<feature type="binding site" evidence="7">
    <location>
        <position position="291"/>
    </location>
    <ligand>
        <name>carbamoyl phosphate</name>
        <dbReference type="ChEBI" id="CHEBI:58228"/>
    </ligand>
</feature>
<gene>
    <name evidence="10" type="primary">argF</name>
    <name evidence="10" type="ORF">DRB17_15000</name>
</gene>
<dbReference type="GO" id="GO:0016597">
    <property type="term" value="F:amino acid binding"/>
    <property type="evidence" value="ECO:0007669"/>
    <property type="project" value="InterPro"/>
</dbReference>
<dbReference type="NCBIfam" id="NF001986">
    <property type="entry name" value="PRK00779.1"/>
    <property type="match status" value="1"/>
</dbReference>
<feature type="binding site" evidence="7">
    <location>
        <position position="76"/>
    </location>
    <ligand>
        <name>carbamoyl phosphate</name>
        <dbReference type="ChEBI" id="CHEBI:58228"/>
    </ligand>
</feature>
<feature type="domain" description="Aspartate/ornithine carbamoyltransferase carbamoyl-P binding" evidence="9">
    <location>
        <begin position="2"/>
        <end position="140"/>
    </location>
</feature>
<name>A0A369T6S5_9PROT</name>
<protein>
    <recommendedName>
        <fullName evidence="4 7">Ornithine carbamoyltransferase</fullName>
        <shortName evidence="7">OTCase</shortName>
        <ecNumber evidence="4 7">2.1.3.3</ecNumber>
    </recommendedName>
</protein>
<dbReference type="InterPro" id="IPR006132">
    <property type="entry name" value="Asp/Orn_carbamoyltranf_P-bd"/>
</dbReference>
<dbReference type="InterPro" id="IPR006130">
    <property type="entry name" value="Asp/Orn_carbamoylTrfase"/>
</dbReference>
<evidence type="ECO:0000256" key="4">
    <source>
        <dbReference type="ARBA" id="ARBA00013007"/>
    </source>
</evidence>
<comment type="catalytic activity">
    <reaction evidence="6 7">
        <text>carbamoyl phosphate + L-ornithine = L-citrulline + phosphate + H(+)</text>
        <dbReference type="Rhea" id="RHEA:19513"/>
        <dbReference type="ChEBI" id="CHEBI:15378"/>
        <dbReference type="ChEBI" id="CHEBI:43474"/>
        <dbReference type="ChEBI" id="CHEBI:46911"/>
        <dbReference type="ChEBI" id="CHEBI:57743"/>
        <dbReference type="ChEBI" id="CHEBI:58228"/>
        <dbReference type="EC" id="2.1.3.3"/>
    </reaction>
</comment>
<keyword evidence="5 7" id="KW-0808">Transferase</keyword>
<dbReference type="EC" id="2.1.3.3" evidence="4 7"/>
<feature type="binding site" evidence="7">
    <location>
        <begin position="127"/>
        <end position="130"/>
    </location>
    <ligand>
        <name>carbamoyl phosphate</name>
        <dbReference type="ChEBI" id="CHEBI:58228"/>
    </ligand>
</feature>
<dbReference type="PANTHER" id="PTHR45753">
    <property type="entry name" value="ORNITHINE CARBAMOYLTRANSFERASE, MITOCHONDRIAL"/>
    <property type="match status" value="1"/>
</dbReference>
<feature type="binding site" evidence="7">
    <location>
        <begin position="263"/>
        <end position="264"/>
    </location>
    <ligand>
        <name>carbamoyl phosphate</name>
        <dbReference type="ChEBI" id="CHEBI:58228"/>
    </ligand>
</feature>
<dbReference type="EMBL" id="QPMH01000016">
    <property type="protein sequence ID" value="RDD61031.1"/>
    <property type="molecule type" value="Genomic_DNA"/>
</dbReference>
<accession>A0A369T6S5</accession>
<dbReference type="Pfam" id="PF00185">
    <property type="entry name" value="OTCace"/>
    <property type="match status" value="1"/>
</dbReference>
<evidence type="ECO:0000256" key="3">
    <source>
        <dbReference type="ARBA" id="ARBA00007805"/>
    </source>
</evidence>
<dbReference type="GO" id="GO:0004585">
    <property type="term" value="F:ornithine carbamoyltransferase activity"/>
    <property type="evidence" value="ECO:0007669"/>
    <property type="project" value="UniProtKB-UniRule"/>
</dbReference>
<reference evidence="10 11" key="1">
    <citation type="submission" date="2018-07" db="EMBL/GenBank/DDBJ databases">
        <title>Venubactetium sediminum gen. nov., sp. nov., isolated from a marine solar saltern.</title>
        <authorList>
            <person name="Wang S."/>
        </authorList>
    </citation>
    <scope>NUCLEOTIDE SEQUENCE [LARGE SCALE GENOMIC DNA]</scope>
    <source>
        <strain evidence="10 11">WD2A32</strain>
    </source>
</reference>
<evidence type="ECO:0000256" key="5">
    <source>
        <dbReference type="ARBA" id="ARBA00022679"/>
    </source>
</evidence>
<dbReference type="Proteomes" id="UP000253941">
    <property type="component" value="Unassembled WGS sequence"/>
</dbReference>
<evidence type="ECO:0000256" key="6">
    <source>
        <dbReference type="ARBA" id="ARBA00048772"/>
    </source>
</evidence>
<dbReference type="NCBIfam" id="TIGR00658">
    <property type="entry name" value="orni_carb_tr"/>
    <property type="match status" value="1"/>
</dbReference>
<evidence type="ECO:0000313" key="10">
    <source>
        <dbReference type="EMBL" id="RDD61031.1"/>
    </source>
</evidence>
<dbReference type="GO" id="GO:0019240">
    <property type="term" value="P:citrulline biosynthetic process"/>
    <property type="evidence" value="ECO:0007669"/>
    <property type="project" value="TreeGrafter"/>
</dbReference>
<evidence type="ECO:0000256" key="7">
    <source>
        <dbReference type="HAMAP-Rule" id="MF_01109"/>
    </source>
</evidence>
<evidence type="ECO:0000256" key="2">
    <source>
        <dbReference type="ARBA" id="ARBA00004975"/>
    </source>
</evidence>
<keyword evidence="7" id="KW-0963">Cytoplasm</keyword>
<comment type="caution">
    <text evidence="10">The sequence shown here is derived from an EMBL/GenBank/DDBJ whole genome shotgun (WGS) entry which is preliminary data.</text>
</comment>
<feature type="binding site" evidence="7">
    <location>
        <position position="158"/>
    </location>
    <ligand>
        <name>L-ornithine</name>
        <dbReference type="ChEBI" id="CHEBI:46911"/>
    </ligand>
</feature>
<feature type="binding site" evidence="7">
    <location>
        <position position="222"/>
    </location>
    <ligand>
        <name>L-ornithine</name>
        <dbReference type="ChEBI" id="CHEBI:46911"/>
    </ligand>
</feature>
<dbReference type="Pfam" id="PF02729">
    <property type="entry name" value="OTCace_N"/>
    <property type="match status" value="1"/>
</dbReference>
<comment type="pathway">
    <text evidence="2">Amino-acid biosynthesis; L-arginine biosynthesis; L-arginine from L-ornithine and carbamoyl phosphate: step 1/3.</text>
</comment>
<evidence type="ECO:0000313" key="11">
    <source>
        <dbReference type="Proteomes" id="UP000253941"/>
    </source>
</evidence>
<dbReference type="InterPro" id="IPR036901">
    <property type="entry name" value="Asp/Orn_carbamoylTrfase_sf"/>
</dbReference>
<comment type="function">
    <text evidence="1">Reversibly catalyzes the transfer of the carbamoyl group from carbamoyl phosphate (CP) to the N(epsilon) atom of ornithine (ORN) to produce L-citrulline.</text>
</comment>
<dbReference type="GO" id="GO:0005737">
    <property type="term" value="C:cytoplasm"/>
    <property type="evidence" value="ECO:0007669"/>
    <property type="project" value="UniProtKB-SubCell"/>
</dbReference>
<organism evidence="10 11">
    <name type="scientific">Ferruginivarius sediminum</name>
    <dbReference type="NCBI Taxonomy" id="2661937"/>
    <lineage>
        <taxon>Bacteria</taxon>
        <taxon>Pseudomonadati</taxon>
        <taxon>Pseudomonadota</taxon>
        <taxon>Alphaproteobacteria</taxon>
        <taxon>Rhodospirillales</taxon>
        <taxon>Rhodospirillaceae</taxon>
        <taxon>Ferruginivarius</taxon>
    </lineage>
</organism>
<dbReference type="PROSITE" id="PS00097">
    <property type="entry name" value="CARBAMOYLTRANSFERASE"/>
    <property type="match status" value="1"/>
</dbReference>
<proteinExistence type="inferred from homology"/>
<dbReference type="InterPro" id="IPR024904">
    <property type="entry name" value="OTCase_ArgI"/>
</dbReference>
<evidence type="ECO:0000259" key="8">
    <source>
        <dbReference type="Pfam" id="PF00185"/>
    </source>
</evidence>
<dbReference type="Gene3D" id="3.40.50.1370">
    <property type="entry name" value="Aspartate/ornithine carbamoyltransferase"/>
    <property type="match status" value="2"/>
</dbReference>
<dbReference type="PANTHER" id="PTHR45753:SF3">
    <property type="entry name" value="ORNITHINE TRANSCARBAMYLASE, MITOCHONDRIAL"/>
    <property type="match status" value="1"/>
</dbReference>
<dbReference type="RefSeq" id="WP_114583034.1">
    <property type="nucleotide sequence ID" value="NZ_QPMH01000016.1"/>
</dbReference>
<dbReference type="InterPro" id="IPR006131">
    <property type="entry name" value="Asp_carbamoyltransf_Asp/Orn-bd"/>
</dbReference>
<feature type="binding site" evidence="7">
    <location>
        <begin position="49"/>
        <end position="52"/>
    </location>
    <ligand>
        <name>carbamoyl phosphate</name>
        <dbReference type="ChEBI" id="CHEBI:58228"/>
    </ligand>
</feature>
<dbReference type="GO" id="GO:0042450">
    <property type="term" value="P:L-arginine biosynthetic process via ornithine"/>
    <property type="evidence" value="ECO:0007669"/>
    <property type="project" value="UniProtKB-UniRule"/>
</dbReference>
<comment type="similarity">
    <text evidence="3 7">Belongs to the aspartate/ornithine carbamoyltransferase superfamily. OTCase family.</text>
</comment>
<dbReference type="SUPFAM" id="SSF53671">
    <property type="entry name" value="Aspartate/ornithine carbamoyltransferase"/>
    <property type="match status" value="1"/>
</dbReference>
<dbReference type="HAMAP" id="MF_01109">
    <property type="entry name" value="OTCase"/>
    <property type="match status" value="1"/>
</dbReference>
<keyword evidence="11" id="KW-1185">Reference proteome</keyword>
<sequence length="320" mass="34859">MKDLLRIADLDASDLETLLDLAATFKENPYKYPGVLRNDTVVLYFAKPSTRTRISFETAVARLGGTPIQVGKDELQLGRGETIEDTAHVISRYARAFVIRTYADDDVRSFAAAASIPTINALTDKHHPMQALADLLTFKERFGSFHGRKLAYVGDGNNVAHSLLEACALAGLEVAVATPPGYEPDADIVEMAREIADASGGKVTATTDPDEAVAGAHAVYTDVWVSMNTPESERKTRLEAFAPYQVNDALMAKAREDAIFMHCLPDHRGEEVTASVVDGPRAVIFDEAENRLHTAKAALFALVEGQLIGARRRHRDPARA</sequence>
<feature type="domain" description="Aspartate/ornithine carbamoyltransferase Asp/Orn-binding" evidence="8">
    <location>
        <begin position="147"/>
        <end position="301"/>
    </location>
</feature>
<dbReference type="AlphaFoldDB" id="A0A369T6S5"/>
<dbReference type="PRINTS" id="PR00102">
    <property type="entry name" value="OTCASE"/>
</dbReference>
<feature type="binding site" evidence="7">
    <location>
        <position position="100"/>
    </location>
    <ligand>
        <name>carbamoyl phosphate</name>
        <dbReference type="ChEBI" id="CHEBI:58228"/>
    </ligand>
</feature>
<comment type="subcellular location">
    <subcellularLocation>
        <location evidence="7">Cytoplasm</location>
    </subcellularLocation>
</comment>